<dbReference type="InterPro" id="IPR038511">
    <property type="entry name" value="TAP42/TAP46-like_sf"/>
</dbReference>
<sequence length="366" mass="41861">MAECESSPQSTQLVLPRPGSEPSTGEEREEEEDRQDGDALSALFERGWRTLQELDVTHEPLSATRLQERVRRDIRGLETASSRVAQLELFSRNEELEEVCTSELKYLLLPALLGALTLKQCSLERRLDFLKTARVYFVDFLQRCKNYNISQFNMPKTQEAEAESPAPSAPPGQPNLVAMAAQRQAKIERYRQKKEVESQLEAVKKAVDGGQADEDTTRRYYLLHLRRWINLSLEEVESIDQELPILKNMSVLKNTPPAPPSRPPMKPFILTRNAVQAKVFGEGYPSLPTMTVDQWYSEHQKRGMLPDQGIPRSASGDEDRDPASVQAEQEERRAERDDPESLHKARSWDDYKDTHRRGYGNRHNMG</sequence>
<gene>
    <name evidence="3" type="ORF">KC01_LOCUS39009</name>
</gene>
<dbReference type="InterPro" id="IPR007304">
    <property type="entry name" value="TAP46-like"/>
</dbReference>
<dbReference type="FunFam" id="1.25.40.540:FF:000003">
    <property type="entry name" value="Immunoglobulin (CD79A)-binding protein 1"/>
    <property type="match status" value="1"/>
</dbReference>
<organism evidence="3 4">
    <name type="scientific">Knipowitschia caucasica</name>
    <name type="common">Caucasian dwarf goby</name>
    <name type="synonym">Pomatoschistus caucasicus</name>
    <dbReference type="NCBI Taxonomy" id="637954"/>
    <lineage>
        <taxon>Eukaryota</taxon>
        <taxon>Metazoa</taxon>
        <taxon>Chordata</taxon>
        <taxon>Craniata</taxon>
        <taxon>Vertebrata</taxon>
        <taxon>Euteleostomi</taxon>
        <taxon>Actinopterygii</taxon>
        <taxon>Neopterygii</taxon>
        <taxon>Teleostei</taxon>
        <taxon>Neoteleostei</taxon>
        <taxon>Acanthomorphata</taxon>
        <taxon>Gobiaria</taxon>
        <taxon>Gobiiformes</taxon>
        <taxon>Gobioidei</taxon>
        <taxon>Gobiidae</taxon>
        <taxon>Gobiinae</taxon>
        <taxon>Knipowitschia</taxon>
    </lineage>
</organism>
<proteinExistence type="inferred from homology"/>
<dbReference type="PANTHER" id="PTHR10933">
    <property type="entry name" value="IMMUNOGLOBULIN-BINDING PROTEIN 1"/>
    <property type="match status" value="1"/>
</dbReference>
<dbReference type="GO" id="GO:0051721">
    <property type="term" value="F:protein phosphatase 2A binding"/>
    <property type="evidence" value="ECO:0007669"/>
    <property type="project" value="TreeGrafter"/>
</dbReference>
<dbReference type="GO" id="GO:0005829">
    <property type="term" value="C:cytosol"/>
    <property type="evidence" value="ECO:0007669"/>
    <property type="project" value="TreeGrafter"/>
</dbReference>
<feature type="region of interest" description="Disordered" evidence="2">
    <location>
        <begin position="1"/>
        <end position="37"/>
    </location>
</feature>
<name>A0AAV2MHT4_KNICA</name>
<feature type="compositionally biased region" description="Polar residues" evidence="2">
    <location>
        <begin position="1"/>
        <end position="13"/>
    </location>
</feature>
<dbReference type="Proteomes" id="UP001497482">
    <property type="component" value="Chromosome 8"/>
</dbReference>
<evidence type="ECO:0000313" key="4">
    <source>
        <dbReference type="Proteomes" id="UP001497482"/>
    </source>
</evidence>
<dbReference type="GO" id="GO:0009966">
    <property type="term" value="P:regulation of signal transduction"/>
    <property type="evidence" value="ECO:0007669"/>
    <property type="project" value="InterPro"/>
</dbReference>
<feature type="compositionally biased region" description="Basic and acidic residues" evidence="2">
    <location>
        <begin position="329"/>
        <end position="353"/>
    </location>
</feature>
<dbReference type="Gene3D" id="1.25.40.540">
    <property type="entry name" value="TAP42-like family"/>
    <property type="match status" value="1"/>
</dbReference>
<evidence type="ECO:0000256" key="1">
    <source>
        <dbReference type="ARBA" id="ARBA00034730"/>
    </source>
</evidence>
<dbReference type="EMBL" id="OZ035830">
    <property type="protein sequence ID" value="CAL1612710.1"/>
    <property type="molecule type" value="Genomic_DNA"/>
</dbReference>
<feature type="region of interest" description="Disordered" evidence="2">
    <location>
        <begin position="303"/>
        <end position="366"/>
    </location>
</feature>
<comment type="similarity">
    <text evidence="1">Belongs to the IGBP1/TAP42 family.</text>
</comment>
<reference evidence="3 4" key="1">
    <citation type="submission" date="2024-04" db="EMBL/GenBank/DDBJ databases">
        <authorList>
            <person name="Waldvogel A.-M."/>
            <person name="Schoenle A."/>
        </authorList>
    </citation>
    <scope>NUCLEOTIDE SEQUENCE [LARGE SCALE GENOMIC DNA]</scope>
</reference>
<dbReference type="AlphaFoldDB" id="A0AAV2MHT4"/>
<evidence type="ECO:0008006" key="5">
    <source>
        <dbReference type="Google" id="ProtNLM"/>
    </source>
</evidence>
<accession>A0AAV2MHT4</accession>
<dbReference type="GO" id="GO:0035303">
    <property type="term" value="P:regulation of dephosphorylation"/>
    <property type="evidence" value="ECO:0007669"/>
    <property type="project" value="TreeGrafter"/>
</dbReference>
<evidence type="ECO:0000313" key="3">
    <source>
        <dbReference type="EMBL" id="CAL1612710.1"/>
    </source>
</evidence>
<protein>
    <recommendedName>
        <fullName evidence="5">Immunoglobulin (CD79A) binding protein 1</fullName>
    </recommendedName>
</protein>
<feature type="compositionally biased region" description="Basic residues" evidence="2">
    <location>
        <begin position="354"/>
        <end position="366"/>
    </location>
</feature>
<keyword evidence="4" id="KW-1185">Reference proteome</keyword>
<dbReference type="PANTHER" id="PTHR10933:SF9">
    <property type="entry name" value="IMMUNOGLOBULIN-BINDING PROTEIN 1"/>
    <property type="match status" value="1"/>
</dbReference>
<dbReference type="Pfam" id="PF04177">
    <property type="entry name" value="TAP42"/>
    <property type="match status" value="1"/>
</dbReference>
<evidence type="ECO:0000256" key="2">
    <source>
        <dbReference type="SAM" id="MobiDB-lite"/>
    </source>
</evidence>